<gene>
    <name evidence="6" type="ORF">FNL39_105261</name>
</gene>
<dbReference type="PANTHER" id="PTHR43537:SF47">
    <property type="entry name" value="REGULATORY PROTEIN GNTR HTH"/>
    <property type="match status" value="1"/>
</dbReference>
<dbReference type="Pfam" id="PF00392">
    <property type="entry name" value="GntR"/>
    <property type="match status" value="1"/>
</dbReference>
<feature type="domain" description="HTH gntR-type" evidence="5">
    <location>
        <begin position="60"/>
        <end position="128"/>
    </location>
</feature>
<protein>
    <submittedName>
        <fullName evidence="6">GntR family transcriptional regulator</fullName>
    </submittedName>
</protein>
<accession>A0ABQ6YL82</accession>
<comment type="caution">
    <text evidence="6">The sequence shown here is derived from an EMBL/GenBank/DDBJ whole genome shotgun (WGS) entry which is preliminary data.</text>
</comment>
<evidence type="ECO:0000256" key="3">
    <source>
        <dbReference type="ARBA" id="ARBA00023163"/>
    </source>
</evidence>
<dbReference type="EMBL" id="VMSD01000005">
    <property type="protein sequence ID" value="KAF0846350.1"/>
    <property type="molecule type" value="Genomic_DNA"/>
</dbReference>
<dbReference type="InterPro" id="IPR011711">
    <property type="entry name" value="GntR_C"/>
</dbReference>
<dbReference type="SMART" id="SM00345">
    <property type="entry name" value="HTH_GNTR"/>
    <property type="match status" value="1"/>
</dbReference>
<dbReference type="Pfam" id="PF07729">
    <property type="entry name" value="FCD"/>
    <property type="match status" value="1"/>
</dbReference>
<dbReference type="SMART" id="SM00895">
    <property type="entry name" value="FCD"/>
    <property type="match status" value="1"/>
</dbReference>
<keyword evidence="7" id="KW-1185">Reference proteome</keyword>
<dbReference type="InterPro" id="IPR000524">
    <property type="entry name" value="Tscrpt_reg_HTH_GntR"/>
</dbReference>
<proteinExistence type="predicted"/>
<dbReference type="InterPro" id="IPR036390">
    <property type="entry name" value="WH_DNA-bd_sf"/>
</dbReference>
<keyword evidence="2" id="KW-0238">DNA-binding</keyword>
<keyword evidence="1" id="KW-0805">Transcription regulation</keyword>
<reference evidence="6 7" key="1">
    <citation type="submission" date="2019-07" db="EMBL/GenBank/DDBJ databases">
        <title>Genomic Encyclopedia of Type Strains, Phase IV (KMG-IV): sequencing the most valuable type-strain genomes for metagenomic binning, comparative biology and taxonomic classification.</title>
        <authorList>
            <person name="Goeker M."/>
        </authorList>
    </citation>
    <scope>NUCLEOTIDE SEQUENCE [LARGE SCALE GENOMIC DNA]</scope>
    <source>
        <strain evidence="6 7">DSM 44831</strain>
    </source>
</reference>
<name>A0ABQ6YL82_9NOCA</name>
<dbReference type="PRINTS" id="PR00035">
    <property type="entry name" value="HTHGNTR"/>
</dbReference>
<feature type="region of interest" description="Disordered" evidence="4">
    <location>
        <begin position="21"/>
        <end position="47"/>
    </location>
</feature>
<sequence length="276" mass="30186">MTTATKCERYPTVSTWVAGLTHPAPQGLPHRHPTPAPESGHHARGGGTATLAHVQPVRRSSLIAQVTEQLRAEIRSGRWPVGGRIPTEPELTELTGTGRNTVREAVQALVHAGMLERRQGSGTYVIATSEVGGTLGKYFADAEERDILELRQALDTTAAGLAARRRDDTDIANLRRLLAERNDRDWTRPDPVAIAADVELHRAIVVASHNAVYLEFYDSLLPVIEQVIHARTAKSDDAYDSEHIELVQAVIDGDADRAMQAARCFLGSLIAEYPDR</sequence>
<evidence type="ECO:0000256" key="2">
    <source>
        <dbReference type="ARBA" id="ARBA00023125"/>
    </source>
</evidence>
<dbReference type="SUPFAM" id="SSF46785">
    <property type="entry name" value="Winged helix' DNA-binding domain"/>
    <property type="match status" value="1"/>
</dbReference>
<dbReference type="Gene3D" id="1.10.10.10">
    <property type="entry name" value="Winged helix-like DNA-binding domain superfamily/Winged helix DNA-binding domain"/>
    <property type="match status" value="1"/>
</dbReference>
<evidence type="ECO:0000313" key="6">
    <source>
        <dbReference type="EMBL" id="KAF0846350.1"/>
    </source>
</evidence>
<dbReference type="InterPro" id="IPR036388">
    <property type="entry name" value="WH-like_DNA-bd_sf"/>
</dbReference>
<dbReference type="PANTHER" id="PTHR43537">
    <property type="entry name" value="TRANSCRIPTIONAL REGULATOR, GNTR FAMILY"/>
    <property type="match status" value="1"/>
</dbReference>
<dbReference type="InterPro" id="IPR008920">
    <property type="entry name" value="TF_FadR/GntR_C"/>
</dbReference>
<dbReference type="PROSITE" id="PS50949">
    <property type="entry name" value="HTH_GNTR"/>
    <property type="match status" value="1"/>
</dbReference>
<dbReference type="Gene3D" id="1.20.120.530">
    <property type="entry name" value="GntR ligand-binding domain-like"/>
    <property type="match status" value="1"/>
</dbReference>
<dbReference type="SUPFAM" id="SSF48008">
    <property type="entry name" value="GntR ligand-binding domain-like"/>
    <property type="match status" value="1"/>
</dbReference>
<dbReference type="CDD" id="cd07377">
    <property type="entry name" value="WHTH_GntR"/>
    <property type="match status" value="1"/>
</dbReference>
<evidence type="ECO:0000256" key="4">
    <source>
        <dbReference type="SAM" id="MobiDB-lite"/>
    </source>
</evidence>
<evidence type="ECO:0000259" key="5">
    <source>
        <dbReference type="PROSITE" id="PS50949"/>
    </source>
</evidence>
<evidence type="ECO:0000313" key="7">
    <source>
        <dbReference type="Proteomes" id="UP000798951"/>
    </source>
</evidence>
<organism evidence="6 7">
    <name type="scientific">Nocardia caishijiensis</name>
    <dbReference type="NCBI Taxonomy" id="184756"/>
    <lineage>
        <taxon>Bacteria</taxon>
        <taxon>Bacillati</taxon>
        <taxon>Actinomycetota</taxon>
        <taxon>Actinomycetes</taxon>
        <taxon>Mycobacteriales</taxon>
        <taxon>Nocardiaceae</taxon>
        <taxon>Nocardia</taxon>
    </lineage>
</organism>
<evidence type="ECO:0000256" key="1">
    <source>
        <dbReference type="ARBA" id="ARBA00023015"/>
    </source>
</evidence>
<keyword evidence="3" id="KW-0804">Transcription</keyword>
<dbReference type="Proteomes" id="UP000798951">
    <property type="component" value="Unassembled WGS sequence"/>
</dbReference>